<evidence type="ECO:0000259" key="3">
    <source>
        <dbReference type="PROSITE" id="PS50089"/>
    </source>
</evidence>
<reference evidence="4" key="1">
    <citation type="submission" date="2021-01" db="EMBL/GenBank/DDBJ databases">
        <authorList>
            <person name="Corre E."/>
            <person name="Pelletier E."/>
            <person name="Niang G."/>
            <person name="Scheremetjew M."/>
            <person name="Finn R."/>
            <person name="Kale V."/>
            <person name="Holt S."/>
            <person name="Cochrane G."/>
            <person name="Meng A."/>
            <person name="Brown T."/>
            <person name="Cohen L."/>
        </authorList>
    </citation>
    <scope>NUCLEOTIDE SEQUENCE</scope>
    <source>
        <strain evidence="4">CCMP644</strain>
    </source>
</reference>
<accession>A0A6U4TS67</accession>
<evidence type="ECO:0000256" key="1">
    <source>
        <dbReference type="PROSITE-ProRule" id="PRU00175"/>
    </source>
</evidence>
<keyword evidence="1" id="KW-0863">Zinc-finger</keyword>
<keyword evidence="1" id="KW-0862">Zinc</keyword>
<keyword evidence="1" id="KW-0479">Metal-binding</keyword>
<feature type="region of interest" description="Disordered" evidence="2">
    <location>
        <begin position="257"/>
        <end position="323"/>
    </location>
</feature>
<feature type="region of interest" description="Disordered" evidence="2">
    <location>
        <begin position="427"/>
        <end position="453"/>
    </location>
</feature>
<name>A0A6U4TS67_HEMAN</name>
<feature type="compositionally biased region" description="Low complexity" evidence="2">
    <location>
        <begin position="74"/>
        <end position="85"/>
    </location>
</feature>
<dbReference type="SUPFAM" id="SSF57850">
    <property type="entry name" value="RING/U-box"/>
    <property type="match status" value="1"/>
</dbReference>
<evidence type="ECO:0000313" key="4">
    <source>
        <dbReference type="EMBL" id="CAD8952344.1"/>
    </source>
</evidence>
<proteinExistence type="predicted"/>
<dbReference type="InterPro" id="IPR013083">
    <property type="entry name" value="Znf_RING/FYVE/PHD"/>
</dbReference>
<feature type="region of interest" description="Disordered" evidence="2">
    <location>
        <begin position="46"/>
        <end position="104"/>
    </location>
</feature>
<organism evidence="4">
    <name type="scientific">Hemiselmis andersenii</name>
    <name type="common">Cryptophyte alga</name>
    <dbReference type="NCBI Taxonomy" id="464988"/>
    <lineage>
        <taxon>Eukaryota</taxon>
        <taxon>Cryptophyceae</taxon>
        <taxon>Cryptomonadales</taxon>
        <taxon>Hemiselmidaceae</taxon>
        <taxon>Hemiselmis</taxon>
    </lineage>
</organism>
<sequence length="453" mass="47563">MVNEGIENVDPNIRHGSNDGQAGSPKQSAMVRVLTAMSWCGRSSKLWHKGPANSSNNGDMNPPRRPGSNSNRVSPSPYSSQNSSPHNLASDRGSGRPSPLDFLHRSEESTPQYRLYCPICMYYYAETYRTRCCNHHICANCTTEMVWRNHRANNSVELTDEEIASMACPHCSSEALKVNRITVLDGGGDYRRYEDSPGFNKTGGAHRPRTGTTPIGTGGASVAPSPLKIGDTYENMMKKMLTYDQCGINIRAQQTITATPGRSPSPPADVAEFPLPGAPFPPLPEDGSGSQRQLGDDGPSNRSESGSCEGGGGGGGDLSMSSSSRAQGVGILAMSIPPELQRPPPAGRRPPRPADGSVPRPSGGSRGGSRAASPSLNERPPSPVAPGPDGMVIPSLVAPPNPLELSGAKIPSPGRALVYMVDDNADAGREITPRGGASGSASPDVPEVPGVAH</sequence>
<protein>
    <recommendedName>
        <fullName evidence="3">RING-type domain-containing protein</fullName>
    </recommendedName>
</protein>
<feature type="region of interest" description="Disordered" evidence="2">
    <location>
        <begin position="336"/>
        <end position="410"/>
    </location>
</feature>
<feature type="compositionally biased region" description="Low complexity" evidence="2">
    <location>
        <begin position="354"/>
        <end position="375"/>
    </location>
</feature>
<feature type="compositionally biased region" description="Gly residues" evidence="2">
    <location>
        <begin position="308"/>
        <end position="317"/>
    </location>
</feature>
<feature type="domain" description="RING-type" evidence="3">
    <location>
        <begin position="117"/>
        <end position="172"/>
    </location>
</feature>
<dbReference type="Gene3D" id="3.30.40.10">
    <property type="entry name" value="Zinc/RING finger domain, C3HC4 (zinc finger)"/>
    <property type="match status" value="1"/>
</dbReference>
<dbReference type="PROSITE" id="PS50089">
    <property type="entry name" value="ZF_RING_2"/>
    <property type="match status" value="1"/>
</dbReference>
<gene>
    <name evidence="4" type="ORF">HAND00432_LOCUS6880</name>
</gene>
<feature type="compositionally biased region" description="Polar residues" evidence="2">
    <location>
        <begin position="18"/>
        <end position="27"/>
    </location>
</feature>
<dbReference type="AlphaFoldDB" id="A0A6U4TS67"/>
<dbReference type="GO" id="GO:0008270">
    <property type="term" value="F:zinc ion binding"/>
    <property type="evidence" value="ECO:0007669"/>
    <property type="project" value="UniProtKB-KW"/>
</dbReference>
<feature type="region of interest" description="Disordered" evidence="2">
    <location>
        <begin position="197"/>
        <end position="223"/>
    </location>
</feature>
<dbReference type="InterPro" id="IPR001841">
    <property type="entry name" value="Znf_RING"/>
</dbReference>
<dbReference type="EMBL" id="HBFX01011648">
    <property type="protein sequence ID" value="CAD8952344.1"/>
    <property type="molecule type" value="Transcribed_RNA"/>
</dbReference>
<feature type="region of interest" description="Disordered" evidence="2">
    <location>
        <begin position="1"/>
        <end position="28"/>
    </location>
</feature>
<evidence type="ECO:0000256" key="2">
    <source>
        <dbReference type="SAM" id="MobiDB-lite"/>
    </source>
</evidence>